<protein>
    <submittedName>
        <fullName evidence="1">Uncharacterized protein</fullName>
    </submittedName>
</protein>
<comment type="caution">
    <text evidence="1">The sequence shown here is derived from an EMBL/GenBank/DDBJ whole genome shotgun (WGS) entry which is preliminary data.</text>
</comment>
<dbReference type="EMBL" id="JAELYA010000003">
    <property type="protein sequence ID" value="MBO3275716.1"/>
    <property type="molecule type" value="Genomic_DNA"/>
</dbReference>
<accession>A0ABS3TPZ7</accession>
<gene>
    <name evidence="1" type="ORF">JFY56_10815</name>
</gene>
<sequence length="161" mass="18079">MPSDPARRIFTLKRILIGAALAIPLALLGYLYSARAGQPPMDEATFLRQSAEFFDQQTRDNLPKQVDKVTTLNSVKLSLDDRTLYYRYSISSVSSTQLDAAGKAKLQDGLRAGLVAATCQQQELLERFRRYRIRVSHQYTGNDGKLLAKVDIDPQTLRCRG</sequence>
<name>A0ABS3TPZ7_9PSED</name>
<reference evidence="1 2" key="1">
    <citation type="submission" date="2020-12" db="EMBL/GenBank/DDBJ databases">
        <title>Pseudomonas schmalbachii sp. nov. isolated from millipede gut.</title>
        <authorList>
            <person name="Shelomi M."/>
        </authorList>
    </citation>
    <scope>NUCLEOTIDE SEQUENCE [LARGE SCALE GENOMIC DNA]</scope>
    <source>
        <strain evidence="1 2">Milli4</strain>
    </source>
</reference>
<evidence type="ECO:0000313" key="2">
    <source>
        <dbReference type="Proteomes" id="UP000669060"/>
    </source>
</evidence>
<dbReference type="RefSeq" id="WP_208313655.1">
    <property type="nucleotide sequence ID" value="NZ_JAELYA010000003.1"/>
</dbReference>
<proteinExistence type="predicted"/>
<keyword evidence="2" id="KW-1185">Reference proteome</keyword>
<evidence type="ECO:0000313" key="1">
    <source>
        <dbReference type="EMBL" id="MBO3275716.1"/>
    </source>
</evidence>
<organism evidence="1 2">
    <name type="scientific">Pseudomonas schmalbachii</name>
    <dbReference type="NCBI Taxonomy" id="2816993"/>
    <lineage>
        <taxon>Bacteria</taxon>
        <taxon>Pseudomonadati</taxon>
        <taxon>Pseudomonadota</taxon>
        <taxon>Gammaproteobacteria</taxon>
        <taxon>Pseudomonadales</taxon>
        <taxon>Pseudomonadaceae</taxon>
        <taxon>Pseudomonas</taxon>
    </lineage>
</organism>
<dbReference type="Proteomes" id="UP000669060">
    <property type="component" value="Unassembled WGS sequence"/>
</dbReference>